<keyword evidence="1" id="KW-0433">Leucine-rich repeat</keyword>
<dbReference type="SUPFAM" id="SSF52058">
    <property type="entry name" value="L domain-like"/>
    <property type="match status" value="1"/>
</dbReference>
<dbReference type="InterPro" id="IPR003591">
    <property type="entry name" value="Leu-rich_rpt_typical-subtyp"/>
</dbReference>
<dbReference type="Gene3D" id="3.80.10.10">
    <property type="entry name" value="Ribonuclease Inhibitor"/>
    <property type="match status" value="1"/>
</dbReference>
<dbReference type="EMBL" id="KZ309456">
    <property type="protein sequence ID" value="KAG8238856.1"/>
    <property type="molecule type" value="Genomic_DNA"/>
</dbReference>
<comment type="caution">
    <text evidence="3">The sequence shown here is derived from an EMBL/GenBank/DDBJ whole genome shotgun (WGS) entry which is preliminary data.</text>
</comment>
<dbReference type="PANTHER" id="PTHR45712:SF22">
    <property type="entry name" value="INSULIN-LIKE GROWTH FACTOR-BINDING PROTEIN COMPLEX ACID LABILE SUBUNIT"/>
    <property type="match status" value="1"/>
</dbReference>
<name>A0A8K0KS48_LADFU</name>
<keyword evidence="2" id="KW-0677">Repeat</keyword>
<dbReference type="InterPro" id="IPR050333">
    <property type="entry name" value="SLRP"/>
</dbReference>
<evidence type="ECO:0000256" key="2">
    <source>
        <dbReference type="ARBA" id="ARBA00022737"/>
    </source>
</evidence>
<protein>
    <submittedName>
        <fullName evidence="3">Uncharacterized protein</fullName>
    </submittedName>
</protein>
<dbReference type="AlphaFoldDB" id="A0A8K0KS48"/>
<evidence type="ECO:0000256" key="1">
    <source>
        <dbReference type="ARBA" id="ARBA00022614"/>
    </source>
</evidence>
<dbReference type="Proteomes" id="UP000792457">
    <property type="component" value="Unassembled WGS sequence"/>
</dbReference>
<dbReference type="PROSITE" id="PS51450">
    <property type="entry name" value="LRR"/>
    <property type="match status" value="1"/>
</dbReference>
<dbReference type="InterPro" id="IPR001611">
    <property type="entry name" value="Leu-rich_rpt"/>
</dbReference>
<dbReference type="InterPro" id="IPR032675">
    <property type="entry name" value="LRR_dom_sf"/>
</dbReference>
<dbReference type="Pfam" id="PF00560">
    <property type="entry name" value="LRR_1"/>
    <property type="match status" value="1"/>
</dbReference>
<proteinExistence type="predicted"/>
<dbReference type="Pfam" id="PF13855">
    <property type="entry name" value="LRR_8"/>
    <property type="match status" value="1"/>
</dbReference>
<reference evidence="3" key="1">
    <citation type="submission" date="2013-04" db="EMBL/GenBank/DDBJ databases">
        <authorList>
            <person name="Qu J."/>
            <person name="Murali S.C."/>
            <person name="Bandaranaike D."/>
            <person name="Bellair M."/>
            <person name="Blankenburg K."/>
            <person name="Chao H."/>
            <person name="Dinh H."/>
            <person name="Doddapaneni H."/>
            <person name="Downs B."/>
            <person name="Dugan-Rocha S."/>
            <person name="Elkadiri S."/>
            <person name="Gnanaolivu R.D."/>
            <person name="Hernandez B."/>
            <person name="Javaid M."/>
            <person name="Jayaseelan J.C."/>
            <person name="Lee S."/>
            <person name="Li M."/>
            <person name="Ming W."/>
            <person name="Munidasa M."/>
            <person name="Muniz J."/>
            <person name="Nguyen L."/>
            <person name="Ongeri F."/>
            <person name="Osuji N."/>
            <person name="Pu L.-L."/>
            <person name="Puazo M."/>
            <person name="Qu C."/>
            <person name="Quiroz J."/>
            <person name="Raj R."/>
            <person name="Weissenberger G."/>
            <person name="Xin Y."/>
            <person name="Zou X."/>
            <person name="Han Y."/>
            <person name="Richards S."/>
            <person name="Worley K."/>
            <person name="Muzny D."/>
            <person name="Gibbs R."/>
        </authorList>
    </citation>
    <scope>NUCLEOTIDE SEQUENCE</scope>
    <source>
        <strain evidence="3">Sampled in the wild</strain>
    </source>
</reference>
<evidence type="ECO:0000313" key="4">
    <source>
        <dbReference type="Proteomes" id="UP000792457"/>
    </source>
</evidence>
<dbReference type="OrthoDB" id="8731593at2759"/>
<keyword evidence="4" id="KW-1185">Reference proteome</keyword>
<reference evidence="3" key="2">
    <citation type="submission" date="2017-10" db="EMBL/GenBank/DDBJ databases">
        <title>Ladona fulva Genome sequencing and assembly.</title>
        <authorList>
            <person name="Murali S."/>
            <person name="Richards S."/>
            <person name="Bandaranaike D."/>
            <person name="Bellair M."/>
            <person name="Blankenburg K."/>
            <person name="Chao H."/>
            <person name="Dinh H."/>
            <person name="Doddapaneni H."/>
            <person name="Dugan-Rocha S."/>
            <person name="Elkadiri S."/>
            <person name="Gnanaolivu R."/>
            <person name="Hernandez B."/>
            <person name="Skinner E."/>
            <person name="Javaid M."/>
            <person name="Lee S."/>
            <person name="Li M."/>
            <person name="Ming W."/>
            <person name="Munidasa M."/>
            <person name="Muniz J."/>
            <person name="Nguyen L."/>
            <person name="Hughes D."/>
            <person name="Osuji N."/>
            <person name="Pu L.-L."/>
            <person name="Puazo M."/>
            <person name="Qu C."/>
            <person name="Quiroz J."/>
            <person name="Raj R."/>
            <person name="Weissenberger G."/>
            <person name="Xin Y."/>
            <person name="Zou X."/>
            <person name="Han Y."/>
            <person name="Worley K."/>
            <person name="Muzny D."/>
            <person name="Gibbs R."/>
        </authorList>
    </citation>
    <scope>NUCLEOTIDE SEQUENCE</scope>
    <source>
        <strain evidence="3">Sampled in the wild</strain>
    </source>
</reference>
<accession>A0A8K0KS48</accession>
<gene>
    <name evidence="3" type="ORF">J437_LFUL018462</name>
</gene>
<dbReference type="GO" id="GO:0005615">
    <property type="term" value="C:extracellular space"/>
    <property type="evidence" value="ECO:0007669"/>
    <property type="project" value="TreeGrafter"/>
</dbReference>
<dbReference type="SMART" id="SM00369">
    <property type="entry name" value="LRR_TYP"/>
    <property type="match status" value="3"/>
</dbReference>
<evidence type="ECO:0000313" key="3">
    <source>
        <dbReference type="EMBL" id="KAG8238856.1"/>
    </source>
</evidence>
<organism evidence="3 4">
    <name type="scientific">Ladona fulva</name>
    <name type="common">Scarce chaser dragonfly</name>
    <name type="synonym">Libellula fulva</name>
    <dbReference type="NCBI Taxonomy" id="123851"/>
    <lineage>
        <taxon>Eukaryota</taxon>
        <taxon>Metazoa</taxon>
        <taxon>Ecdysozoa</taxon>
        <taxon>Arthropoda</taxon>
        <taxon>Hexapoda</taxon>
        <taxon>Insecta</taxon>
        <taxon>Pterygota</taxon>
        <taxon>Palaeoptera</taxon>
        <taxon>Odonata</taxon>
        <taxon>Epiprocta</taxon>
        <taxon>Anisoptera</taxon>
        <taxon>Libelluloidea</taxon>
        <taxon>Libellulidae</taxon>
        <taxon>Ladona</taxon>
    </lineage>
</organism>
<dbReference type="PANTHER" id="PTHR45712">
    <property type="entry name" value="AGAP008170-PA"/>
    <property type="match status" value="1"/>
</dbReference>
<sequence>MCSCRKNDAVDCDGASFASIFPSTLPATTREFSIRSAALQELPSGSLIHLRSLQKLDLSDNSIRRLPERLLDGVEDSIETLVVTDNLLGDHLNPVFSWPQLRGLKRLRKLDVSGNWLKSLEAGFVEGCEQLKELLLSRNDLEEVPSAALNGPRALKTIALDNNKISELAK</sequence>